<dbReference type="PROSITE" id="PS51257">
    <property type="entry name" value="PROKAR_LIPOPROTEIN"/>
    <property type="match status" value="1"/>
</dbReference>
<protein>
    <submittedName>
        <fullName evidence="9">ABC transporter permease</fullName>
    </submittedName>
</protein>
<dbReference type="InterPro" id="IPR003838">
    <property type="entry name" value="ABC3_permease_C"/>
</dbReference>
<evidence type="ECO:0000256" key="3">
    <source>
        <dbReference type="ARBA" id="ARBA00022692"/>
    </source>
</evidence>
<feature type="transmembrane region" description="Helical" evidence="6">
    <location>
        <begin position="778"/>
        <end position="801"/>
    </location>
</feature>
<feature type="transmembrane region" description="Helical" evidence="6">
    <location>
        <begin position="21"/>
        <end position="41"/>
    </location>
</feature>
<keyword evidence="4 6" id="KW-1133">Transmembrane helix</keyword>
<dbReference type="InterPro" id="IPR050250">
    <property type="entry name" value="Macrolide_Exporter_MacB"/>
</dbReference>
<feature type="transmembrane region" description="Helical" evidence="6">
    <location>
        <begin position="394"/>
        <end position="418"/>
    </location>
</feature>
<feature type="transmembrane region" description="Helical" evidence="6">
    <location>
        <begin position="439"/>
        <end position="463"/>
    </location>
</feature>
<evidence type="ECO:0000259" key="7">
    <source>
        <dbReference type="Pfam" id="PF02687"/>
    </source>
</evidence>
<dbReference type="PANTHER" id="PTHR30572">
    <property type="entry name" value="MEMBRANE COMPONENT OF TRANSPORTER-RELATED"/>
    <property type="match status" value="1"/>
</dbReference>
<keyword evidence="10" id="KW-1185">Reference proteome</keyword>
<proteinExistence type="predicted"/>
<dbReference type="PANTHER" id="PTHR30572:SF18">
    <property type="entry name" value="ABC-TYPE MACROLIDE FAMILY EXPORT SYSTEM PERMEASE COMPONENT 2"/>
    <property type="match status" value="1"/>
</dbReference>
<accession>A0A8J2U7W1</accession>
<keyword evidence="2" id="KW-1003">Cell membrane</keyword>
<keyword evidence="3 6" id="KW-0812">Transmembrane</keyword>
<feature type="transmembrane region" description="Helical" evidence="6">
    <location>
        <begin position="352"/>
        <end position="374"/>
    </location>
</feature>
<dbReference type="InterPro" id="IPR025857">
    <property type="entry name" value="MacB_PCD"/>
</dbReference>
<evidence type="ECO:0000259" key="8">
    <source>
        <dbReference type="Pfam" id="PF12704"/>
    </source>
</evidence>
<feature type="domain" description="ABC3 transporter permease C-terminal" evidence="7">
    <location>
        <begin position="308"/>
        <end position="422"/>
    </location>
</feature>
<feature type="transmembrane region" description="Helical" evidence="6">
    <location>
        <begin position="744"/>
        <end position="763"/>
    </location>
</feature>
<dbReference type="GO" id="GO:0022857">
    <property type="term" value="F:transmembrane transporter activity"/>
    <property type="evidence" value="ECO:0007669"/>
    <property type="project" value="TreeGrafter"/>
</dbReference>
<evidence type="ECO:0000313" key="9">
    <source>
        <dbReference type="EMBL" id="GGA84908.1"/>
    </source>
</evidence>
<feature type="transmembrane region" description="Helical" evidence="6">
    <location>
        <begin position="301"/>
        <end position="323"/>
    </location>
</feature>
<reference evidence="9" key="1">
    <citation type="journal article" date="2014" name="Int. J. Syst. Evol. Microbiol.">
        <title>Complete genome sequence of Corynebacterium casei LMG S-19264T (=DSM 44701T), isolated from a smear-ripened cheese.</title>
        <authorList>
            <consortium name="US DOE Joint Genome Institute (JGI-PGF)"/>
            <person name="Walter F."/>
            <person name="Albersmeier A."/>
            <person name="Kalinowski J."/>
            <person name="Ruckert C."/>
        </authorList>
    </citation>
    <scope>NUCLEOTIDE SEQUENCE</scope>
    <source>
        <strain evidence="9">CGMCC 1.15448</strain>
    </source>
</reference>
<evidence type="ECO:0000313" key="10">
    <source>
        <dbReference type="Proteomes" id="UP000607559"/>
    </source>
</evidence>
<dbReference type="Pfam" id="PF12704">
    <property type="entry name" value="MacB_PCD"/>
    <property type="match status" value="2"/>
</dbReference>
<dbReference type="RefSeq" id="WP_188928183.1">
    <property type="nucleotide sequence ID" value="NZ_BMJC01000001.1"/>
</dbReference>
<name>A0A8J2U7W1_9BACT</name>
<dbReference type="GO" id="GO:0005886">
    <property type="term" value="C:plasma membrane"/>
    <property type="evidence" value="ECO:0007669"/>
    <property type="project" value="UniProtKB-SubCell"/>
</dbReference>
<comment type="caution">
    <text evidence="9">The sequence shown here is derived from an EMBL/GenBank/DDBJ whole genome shotgun (WGS) entry which is preliminary data.</text>
</comment>
<comment type="subcellular location">
    <subcellularLocation>
        <location evidence="1">Cell membrane</location>
        <topology evidence="1">Multi-pass membrane protein</topology>
    </subcellularLocation>
</comment>
<dbReference type="Pfam" id="PF02687">
    <property type="entry name" value="FtsX"/>
    <property type="match status" value="2"/>
</dbReference>
<evidence type="ECO:0000256" key="1">
    <source>
        <dbReference type="ARBA" id="ARBA00004651"/>
    </source>
</evidence>
<feature type="domain" description="MacB-like periplasmic core" evidence="8">
    <location>
        <begin position="452"/>
        <end position="619"/>
    </location>
</feature>
<feature type="transmembrane region" description="Helical" evidence="6">
    <location>
        <begin position="692"/>
        <end position="716"/>
    </location>
</feature>
<evidence type="ECO:0000256" key="6">
    <source>
        <dbReference type="SAM" id="Phobius"/>
    </source>
</evidence>
<gene>
    <name evidence="9" type="ORF">GCM10011511_04930</name>
</gene>
<dbReference type="EMBL" id="BMJC01000001">
    <property type="protein sequence ID" value="GGA84908.1"/>
    <property type="molecule type" value="Genomic_DNA"/>
</dbReference>
<feature type="domain" description="ABC3 transporter permease C-terminal" evidence="7">
    <location>
        <begin position="695"/>
        <end position="806"/>
    </location>
</feature>
<organism evidence="9 10">
    <name type="scientific">Puia dinghuensis</name>
    <dbReference type="NCBI Taxonomy" id="1792502"/>
    <lineage>
        <taxon>Bacteria</taxon>
        <taxon>Pseudomonadati</taxon>
        <taxon>Bacteroidota</taxon>
        <taxon>Chitinophagia</taxon>
        <taxon>Chitinophagales</taxon>
        <taxon>Chitinophagaceae</taxon>
        <taxon>Puia</taxon>
    </lineage>
</organism>
<evidence type="ECO:0000256" key="5">
    <source>
        <dbReference type="ARBA" id="ARBA00023136"/>
    </source>
</evidence>
<dbReference type="AlphaFoldDB" id="A0A8J2U7W1"/>
<dbReference type="Proteomes" id="UP000607559">
    <property type="component" value="Unassembled WGS sequence"/>
</dbReference>
<evidence type="ECO:0000256" key="2">
    <source>
        <dbReference type="ARBA" id="ARBA00022475"/>
    </source>
</evidence>
<sequence>MLKSYITIALRQLKKQQMYSLIKIGGFALSIAACLLIALYIKDELSYDRQYPHSDRLYRVINVYKGDDVGRGTDFPAPFSKVLMTDFPQVEKAGNLMANPLFYGAGSNEVKAENQVENTYEEGFTYADQGFMDAIGAPVVYGNPTHLLDEPNTIVITRRKADKYFPRQNPVGKVLYLNNDRTHPYKISGVIADTRSSALQFDFYLTLKNVVLFPGESDYWGANNHETYVLLKPGADPQTFVHRMRDHIVTKYMIPNMLDAGNKNAVEDSKKLDLELQPISDIYLKSYDIGDDLPSHGDIRFVWMFGGIAAFILVIACINFINLSTARSANRAKEVGLRKVVGSNRSSLIQQFLAESLVYSLFSFILAVVLAWAILPWFNRLADKSLTMPWGQWWLFPVMLISAFVIGIAAGLYPAFYLSNFKPIKVLKGEVSRGSRNNMLRSVLVVFQFTTSIILIIGTFVIYRQMQYILHRKVGFDKDQVLLIQGTNTLSDSKTFKDELSKLAQVKSVSISDFLPISGGKRNGNAFYHFKDGNATTDNASDAPYYAQYWTTDYDYIPTMGMHLIEGRNFSKDMTSDSAAVIISQTFAKKMGLGPHPVGHTIKHFGTPMHIIGMVEDFNYESMRWQIEGVCLSLGVSPSVISVKMNTADVGTLIPEVTTLWKRFAPDQPIRYTFLDERFKSMYADVQRQGSIFTSFAVLAIIIACLGLFALSAFMAEQRTKEVSIRKVLGATATQLVAMMSRDFVMLVLIAFLIATPVAWWGMQHWLQNFVFRIELHWPVFALAGLLVQAIALATISFQAVKTAIMNPVKGLRSE</sequence>
<reference evidence="9" key="2">
    <citation type="submission" date="2020-09" db="EMBL/GenBank/DDBJ databases">
        <authorList>
            <person name="Sun Q."/>
            <person name="Zhou Y."/>
        </authorList>
    </citation>
    <scope>NUCLEOTIDE SEQUENCE</scope>
    <source>
        <strain evidence="9">CGMCC 1.15448</strain>
    </source>
</reference>
<feature type="domain" description="MacB-like periplasmic core" evidence="8">
    <location>
        <begin position="22"/>
        <end position="245"/>
    </location>
</feature>
<keyword evidence="5 6" id="KW-0472">Membrane</keyword>
<evidence type="ECO:0000256" key="4">
    <source>
        <dbReference type="ARBA" id="ARBA00022989"/>
    </source>
</evidence>